<reference evidence="9" key="2">
    <citation type="journal article" date="2014" name="Nat. Commun.">
        <title>The cavefish genome reveals candidate genes for eye loss.</title>
        <authorList>
            <person name="McGaugh S.E."/>
            <person name="Gross J.B."/>
            <person name="Aken B."/>
            <person name="Blin M."/>
            <person name="Borowsky R."/>
            <person name="Chalopin D."/>
            <person name="Hinaux H."/>
            <person name="Jeffery W.R."/>
            <person name="Keene A."/>
            <person name="Ma L."/>
            <person name="Minx P."/>
            <person name="Murphy D."/>
            <person name="O'Quin K.E."/>
            <person name="Retaux S."/>
            <person name="Rohner N."/>
            <person name="Searle S.M."/>
            <person name="Stahl B.A."/>
            <person name="Tabin C."/>
            <person name="Volff J.N."/>
            <person name="Yoshizawa M."/>
            <person name="Warren W.C."/>
        </authorList>
    </citation>
    <scope>NUCLEOTIDE SEQUENCE [LARGE SCALE GENOMIC DNA]</scope>
    <source>
        <strain evidence="9">female</strain>
    </source>
</reference>
<accession>A0A3B1ISV6</accession>
<dbReference type="Pfam" id="PF04548">
    <property type="entry name" value="AIG1"/>
    <property type="match status" value="1"/>
</dbReference>
<dbReference type="InterPro" id="IPR006703">
    <property type="entry name" value="G_AIG1"/>
</dbReference>
<evidence type="ECO:0000256" key="3">
    <source>
        <dbReference type="ARBA" id="ARBA00023134"/>
    </source>
</evidence>
<sequence>MMSGESDPLLGNEEDPSSESPSEVSNILSFSPSTDEMDESTVRMVLLGKTGSGKSATGNSILSREAFTAQCSPESTTKICRKENNEENGRLISVIDTPGLCDTSMSPEEVKREIEKCVYMSVPGPHVFLLVIRLGVKITEEEQNTVKWIQKNFGEDASRYTIIVFTFRDSVKGTTVQEYIHASKYLRNLIDSCGDRYTFLNNEDPDDRTQVDELLKKIQELIQKNGGKSYTNAMYEEAQEKIRQEEERVRQEEERQKEEEKQRIIEEYERIKNRWKAQLKSDLQKMVNECFNCWPKSVFGIVKAVMIGVPVFLLGASFLIVTSPIIFAVWAFRKIRNKLKTEAEYIHIAND</sequence>
<dbReference type="SUPFAM" id="SSF52540">
    <property type="entry name" value="P-loop containing nucleoside triphosphate hydrolases"/>
    <property type="match status" value="1"/>
</dbReference>
<dbReference type="PROSITE" id="PS51720">
    <property type="entry name" value="G_AIG1"/>
    <property type="match status" value="1"/>
</dbReference>
<dbReference type="GO" id="GO:0005525">
    <property type="term" value="F:GTP binding"/>
    <property type="evidence" value="ECO:0007669"/>
    <property type="project" value="UniProtKB-KW"/>
</dbReference>
<dbReference type="Gene3D" id="3.40.50.300">
    <property type="entry name" value="P-loop containing nucleotide triphosphate hydrolases"/>
    <property type="match status" value="1"/>
</dbReference>
<dbReference type="CDD" id="cd01852">
    <property type="entry name" value="AIG1"/>
    <property type="match status" value="1"/>
</dbReference>
<evidence type="ECO:0000256" key="5">
    <source>
        <dbReference type="SAM" id="MobiDB-lite"/>
    </source>
</evidence>
<reference evidence="9" key="1">
    <citation type="submission" date="2013-03" db="EMBL/GenBank/DDBJ databases">
        <authorList>
            <person name="Jeffery W."/>
            <person name="Warren W."/>
            <person name="Wilson R.K."/>
        </authorList>
    </citation>
    <scope>NUCLEOTIDE SEQUENCE</scope>
    <source>
        <strain evidence="9">female</strain>
    </source>
</reference>
<evidence type="ECO:0000256" key="1">
    <source>
        <dbReference type="ARBA" id="ARBA00008535"/>
    </source>
</evidence>
<dbReference type="InParanoid" id="A0A3B1ISV6"/>
<feature type="region of interest" description="Disordered" evidence="5">
    <location>
        <begin position="1"/>
        <end position="36"/>
    </location>
</feature>
<feature type="transmembrane region" description="Helical" evidence="6">
    <location>
        <begin position="305"/>
        <end position="332"/>
    </location>
</feature>
<dbReference type="InterPro" id="IPR027417">
    <property type="entry name" value="P-loop_NTPase"/>
</dbReference>
<evidence type="ECO:0000313" key="9">
    <source>
        <dbReference type="Proteomes" id="UP000018467"/>
    </source>
</evidence>
<proteinExistence type="inferred from homology"/>
<feature type="domain" description="AIG1-type G" evidence="7">
    <location>
        <begin position="39"/>
        <end position="239"/>
    </location>
</feature>
<dbReference type="PANTHER" id="PTHR10903:SF170">
    <property type="entry name" value="GTPASE IMAP FAMILY MEMBER 7"/>
    <property type="match status" value="1"/>
</dbReference>
<dbReference type="FunFam" id="3.40.50.300:FF:000366">
    <property type="entry name" value="GTPase, IMAP family member 2"/>
    <property type="match status" value="1"/>
</dbReference>
<evidence type="ECO:0000256" key="6">
    <source>
        <dbReference type="SAM" id="Phobius"/>
    </source>
</evidence>
<dbReference type="GeneTree" id="ENSGT01140000282522"/>
<evidence type="ECO:0000259" key="7">
    <source>
        <dbReference type="PROSITE" id="PS51720"/>
    </source>
</evidence>
<reference evidence="8" key="4">
    <citation type="submission" date="2025-09" db="UniProtKB">
        <authorList>
            <consortium name="Ensembl"/>
        </authorList>
    </citation>
    <scope>IDENTIFICATION</scope>
</reference>
<evidence type="ECO:0000256" key="4">
    <source>
        <dbReference type="SAM" id="Coils"/>
    </source>
</evidence>
<comment type="similarity">
    <text evidence="1">Belongs to the TRAFAC class TrmE-Era-EngA-EngB-Septin-like GTPase superfamily. AIG1/Toc34/Toc159-like paraseptin GTPase family. IAN subfamily.</text>
</comment>
<keyword evidence="3" id="KW-0342">GTP-binding</keyword>
<organism evidence="8 9">
    <name type="scientific">Astyanax mexicanus</name>
    <name type="common">Blind cave fish</name>
    <name type="synonym">Astyanax fasciatus mexicanus</name>
    <dbReference type="NCBI Taxonomy" id="7994"/>
    <lineage>
        <taxon>Eukaryota</taxon>
        <taxon>Metazoa</taxon>
        <taxon>Chordata</taxon>
        <taxon>Craniata</taxon>
        <taxon>Vertebrata</taxon>
        <taxon>Euteleostomi</taxon>
        <taxon>Actinopterygii</taxon>
        <taxon>Neopterygii</taxon>
        <taxon>Teleostei</taxon>
        <taxon>Ostariophysi</taxon>
        <taxon>Characiformes</taxon>
        <taxon>Characoidei</taxon>
        <taxon>Acestrorhamphidae</taxon>
        <taxon>Acestrorhamphinae</taxon>
        <taxon>Astyanax</taxon>
    </lineage>
</organism>
<dbReference type="InterPro" id="IPR045058">
    <property type="entry name" value="GIMA/IAN/Toc"/>
</dbReference>
<keyword evidence="6" id="KW-0812">Transmembrane</keyword>
<keyword evidence="9" id="KW-1185">Reference proteome</keyword>
<reference evidence="8" key="3">
    <citation type="submission" date="2025-08" db="UniProtKB">
        <authorList>
            <consortium name="Ensembl"/>
        </authorList>
    </citation>
    <scope>IDENTIFICATION</scope>
</reference>
<dbReference type="AlphaFoldDB" id="A0A3B1ISV6"/>
<dbReference type="Bgee" id="ENSAMXG00000038358">
    <property type="expression patterns" value="Expressed in embryo and 2 other cell types or tissues"/>
</dbReference>
<keyword evidence="6" id="KW-1133">Transmembrane helix</keyword>
<evidence type="ECO:0000313" key="8">
    <source>
        <dbReference type="Ensembl" id="ENSAMXP00000032610.1"/>
    </source>
</evidence>
<keyword evidence="4" id="KW-0175">Coiled coil</keyword>
<feature type="coiled-coil region" evidence="4">
    <location>
        <begin position="228"/>
        <end position="285"/>
    </location>
</feature>
<name>A0A3B1ISV6_ASTMX</name>
<keyword evidence="6" id="KW-0472">Membrane</keyword>
<dbReference type="PANTHER" id="PTHR10903">
    <property type="entry name" value="GTPASE, IMAP FAMILY MEMBER-RELATED"/>
    <property type="match status" value="1"/>
</dbReference>
<dbReference type="STRING" id="7994.ENSAMXP00000032610"/>
<dbReference type="Ensembl" id="ENSAMXT00000055841.1">
    <property type="protein sequence ID" value="ENSAMXP00000032610.1"/>
    <property type="gene ID" value="ENSAMXG00000038358.1"/>
</dbReference>
<feature type="compositionally biased region" description="Polar residues" evidence="5">
    <location>
        <begin position="24"/>
        <end position="34"/>
    </location>
</feature>
<dbReference type="Proteomes" id="UP000018467">
    <property type="component" value="Unassembled WGS sequence"/>
</dbReference>
<protein>
    <submittedName>
        <fullName evidence="8">GTPase IMAP family member 7-like</fullName>
    </submittedName>
</protein>
<keyword evidence="2" id="KW-0547">Nucleotide-binding</keyword>
<evidence type="ECO:0000256" key="2">
    <source>
        <dbReference type="ARBA" id="ARBA00022741"/>
    </source>
</evidence>